<comment type="caution">
    <text evidence="9">Lacks conserved residue(s) required for the propagation of feature annotation.</text>
</comment>
<feature type="transmembrane region" description="Helical" evidence="9">
    <location>
        <begin position="73"/>
        <end position="93"/>
    </location>
</feature>
<evidence type="ECO:0000256" key="2">
    <source>
        <dbReference type="ARBA" id="ARBA00007783"/>
    </source>
</evidence>
<gene>
    <name evidence="11" type="ORF">YBN1229_v1_2179</name>
</gene>
<comment type="subcellular location">
    <subcellularLocation>
        <location evidence="1 9">Cell inner membrane</location>
        <topology evidence="1 9">Multi-pass membrane protein</topology>
    </subcellularLocation>
</comment>
<dbReference type="PROSITE" id="PS51012">
    <property type="entry name" value="ABC_TM2"/>
    <property type="match status" value="1"/>
</dbReference>
<evidence type="ECO:0000256" key="1">
    <source>
        <dbReference type="ARBA" id="ARBA00004429"/>
    </source>
</evidence>
<feature type="transmembrane region" description="Helical" evidence="9">
    <location>
        <begin position="151"/>
        <end position="176"/>
    </location>
</feature>
<evidence type="ECO:0000256" key="8">
    <source>
        <dbReference type="ARBA" id="ARBA00023136"/>
    </source>
</evidence>
<dbReference type="GO" id="GO:0005886">
    <property type="term" value="C:plasma membrane"/>
    <property type="evidence" value="ECO:0007669"/>
    <property type="project" value="UniProtKB-SubCell"/>
</dbReference>
<keyword evidence="5" id="KW-0997">Cell inner membrane</keyword>
<protein>
    <recommendedName>
        <fullName evidence="9">Transport permease protein</fullName>
    </recommendedName>
</protein>
<dbReference type="RefSeq" id="WP_046478194.1">
    <property type="nucleotide sequence ID" value="NZ_LN829118.1"/>
</dbReference>
<dbReference type="AlphaFoldDB" id="A0A0D6JFQ3"/>
<dbReference type="InterPro" id="IPR013525">
    <property type="entry name" value="ABC2_TM"/>
</dbReference>
<evidence type="ECO:0000313" key="12">
    <source>
        <dbReference type="Proteomes" id="UP000033187"/>
    </source>
</evidence>
<evidence type="ECO:0000256" key="4">
    <source>
        <dbReference type="ARBA" id="ARBA00022475"/>
    </source>
</evidence>
<reference evidence="12" key="1">
    <citation type="submission" date="2015-02" db="EMBL/GenBank/DDBJ databases">
        <authorList>
            <person name="Chooi Y.-H."/>
        </authorList>
    </citation>
    <scope>NUCLEOTIDE SEQUENCE [LARGE SCALE GENOMIC DNA]</scope>
    <source>
        <strain evidence="12">strain Y</strain>
    </source>
</reference>
<dbReference type="OrthoDB" id="9804001at2"/>
<evidence type="ECO:0000256" key="9">
    <source>
        <dbReference type="RuleBase" id="RU361157"/>
    </source>
</evidence>
<dbReference type="Proteomes" id="UP000033187">
    <property type="component" value="Chromosome 1"/>
</dbReference>
<dbReference type="KEGG" id="fiy:BN1229_v1_2179"/>
<organism evidence="11 12">
    <name type="scientific">Candidatus Filomicrobium marinum</name>
    <dbReference type="NCBI Taxonomy" id="1608628"/>
    <lineage>
        <taxon>Bacteria</taxon>
        <taxon>Pseudomonadati</taxon>
        <taxon>Pseudomonadota</taxon>
        <taxon>Alphaproteobacteria</taxon>
        <taxon>Hyphomicrobiales</taxon>
        <taxon>Hyphomicrobiaceae</taxon>
        <taxon>Filomicrobium</taxon>
    </lineage>
</organism>
<feature type="transmembrane region" description="Helical" evidence="9">
    <location>
        <begin position="235"/>
        <end position="257"/>
    </location>
</feature>
<keyword evidence="6 9" id="KW-0812">Transmembrane</keyword>
<dbReference type="InterPro" id="IPR047817">
    <property type="entry name" value="ABC2_TM_bact-type"/>
</dbReference>
<proteinExistence type="inferred from homology"/>
<sequence>MTKMHEHDRLGRVRRSVGLDRLRYIYHLTALRIHSEIRNYSLGFLWWFLDPLINTAILYVVTAVILQMRNEDMALNILIGLLVFRFLQSAITKGAGSLRPAFKLSERLYVPKYVFVISDVLAEAFKFVIGTTFVIALLWLLGRGDVSAPQVLIVTAVAFLFSLACASLVSVAAGLVRDVQVAIQYAFRLLFFVSGTFFSLEQVPTEWQTTFLLNPFALLIQEYRVALMLPEQLNYAFLGLLMAVSLILLAFGQWILIRYDRVLPKYVI</sequence>
<keyword evidence="4 9" id="KW-1003">Cell membrane</keyword>
<dbReference type="GO" id="GO:0015920">
    <property type="term" value="P:lipopolysaccharide transport"/>
    <property type="evidence" value="ECO:0007669"/>
    <property type="project" value="TreeGrafter"/>
</dbReference>
<accession>A0A0D6JFQ3</accession>
<dbReference type="KEGG" id="fil:BN1229_v1_2179"/>
<comment type="similarity">
    <text evidence="2 9">Belongs to the ABC-2 integral membrane protein family.</text>
</comment>
<dbReference type="Pfam" id="PF01061">
    <property type="entry name" value="ABC2_membrane"/>
    <property type="match status" value="1"/>
</dbReference>
<keyword evidence="8 9" id="KW-0472">Membrane</keyword>
<feature type="transmembrane region" description="Helical" evidence="9">
    <location>
        <begin position="44"/>
        <end position="66"/>
    </location>
</feature>
<evidence type="ECO:0000256" key="3">
    <source>
        <dbReference type="ARBA" id="ARBA00022448"/>
    </source>
</evidence>
<evidence type="ECO:0000256" key="6">
    <source>
        <dbReference type="ARBA" id="ARBA00022692"/>
    </source>
</evidence>
<dbReference type="GO" id="GO:0140359">
    <property type="term" value="F:ABC-type transporter activity"/>
    <property type="evidence" value="ECO:0007669"/>
    <property type="project" value="InterPro"/>
</dbReference>
<keyword evidence="3 9" id="KW-0813">Transport</keyword>
<evidence type="ECO:0000256" key="7">
    <source>
        <dbReference type="ARBA" id="ARBA00022989"/>
    </source>
</evidence>
<feature type="transmembrane region" description="Helical" evidence="9">
    <location>
        <begin position="113"/>
        <end position="139"/>
    </location>
</feature>
<name>A0A0D6JFQ3_9HYPH</name>
<dbReference type="EMBL" id="LN829119">
    <property type="protein sequence ID" value="CPR19464.1"/>
    <property type="molecule type" value="Genomic_DNA"/>
</dbReference>
<evidence type="ECO:0000259" key="10">
    <source>
        <dbReference type="PROSITE" id="PS51012"/>
    </source>
</evidence>
<evidence type="ECO:0000256" key="5">
    <source>
        <dbReference type="ARBA" id="ARBA00022519"/>
    </source>
</evidence>
<keyword evidence="7 9" id="KW-1133">Transmembrane helix</keyword>
<evidence type="ECO:0000313" key="11">
    <source>
        <dbReference type="EMBL" id="CPR19464.1"/>
    </source>
</evidence>
<feature type="domain" description="ABC transmembrane type-2" evidence="10">
    <location>
        <begin position="42"/>
        <end position="259"/>
    </location>
</feature>
<dbReference type="PANTHER" id="PTHR30413:SF8">
    <property type="entry name" value="TRANSPORT PERMEASE PROTEIN"/>
    <property type="match status" value="1"/>
</dbReference>
<keyword evidence="12" id="KW-1185">Reference proteome</keyword>
<dbReference type="PANTHER" id="PTHR30413">
    <property type="entry name" value="INNER MEMBRANE TRANSPORT PERMEASE"/>
    <property type="match status" value="1"/>
</dbReference>